<dbReference type="EMBL" id="NHTK01006118">
    <property type="protein sequence ID" value="PPQ63576.1"/>
    <property type="molecule type" value="Genomic_DNA"/>
</dbReference>
<dbReference type="AlphaFoldDB" id="A0A409V9W5"/>
<evidence type="ECO:0000313" key="3">
    <source>
        <dbReference type="Proteomes" id="UP000284842"/>
    </source>
</evidence>
<evidence type="ECO:0000256" key="1">
    <source>
        <dbReference type="SAM" id="MobiDB-lite"/>
    </source>
</evidence>
<feature type="region of interest" description="Disordered" evidence="1">
    <location>
        <begin position="84"/>
        <end position="105"/>
    </location>
</feature>
<comment type="caution">
    <text evidence="2">The sequence shown here is derived from an EMBL/GenBank/DDBJ whole genome shotgun (WGS) entry which is preliminary data.</text>
</comment>
<accession>A0A409V9W5</accession>
<gene>
    <name evidence="2" type="ORF">CVT24_004873</name>
</gene>
<protein>
    <submittedName>
        <fullName evidence="2">Uncharacterized protein</fullName>
    </submittedName>
</protein>
<dbReference type="OrthoDB" id="10407642at2759"/>
<sequence>MDALKKLPSKDVVSNDANLNTLISFAKSAHSAKSPEKLLELENFLRGLFYGLDSGLTDDDKAKLVEQVVLPLTTDASWSDFYEQAKKPSGTNDSYPRPTPSSATADSSLIGIIPYIVEDYKYLREGS</sequence>
<dbReference type="InParanoid" id="A0A409V9W5"/>
<feature type="compositionally biased region" description="Polar residues" evidence="1">
    <location>
        <begin position="89"/>
        <end position="105"/>
    </location>
</feature>
<dbReference type="Proteomes" id="UP000284842">
    <property type="component" value="Unassembled WGS sequence"/>
</dbReference>
<evidence type="ECO:0000313" key="2">
    <source>
        <dbReference type="EMBL" id="PPQ63576.1"/>
    </source>
</evidence>
<proteinExistence type="predicted"/>
<name>A0A409V9W5_9AGAR</name>
<reference evidence="2 3" key="1">
    <citation type="journal article" date="2018" name="Evol. Lett.">
        <title>Horizontal gene cluster transfer increased hallucinogenic mushroom diversity.</title>
        <authorList>
            <person name="Reynolds H.T."/>
            <person name="Vijayakumar V."/>
            <person name="Gluck-Thaler E."/>
            <person name="Korotkin H.B."/>
            <person name="Matheny P.B."/>
            <person name="Slot J.C."/>
        </authorList>
    </citation>
    <scope>NUCLEOTIDE SEQUENCE [LARGE SCALE GENOMIC DNA]</scope>
    <source>
        <strain evidence="2 3">2629</strain>
    </source>
</reference>
<keyword evidence="3" id="KW-1185">Reference proteome</keyword>
<organism evidence="2 3">
    <name type="scientific">Panaeolus cyanescens</name>
    <dbReference type="NCBI Taxonomy" id="181874"/>
    <lineage>
        <taxon>Eukaryota</taxon>
        <taxon>Fungi</taxon>
        <taxon>Dikarya</taxon>
        <taxon>Basidiomycota</taxon>
        <taxon>Agaricomycotina</taxon>
        <taxon>Agaricomycetes</taxon>
        <taxon>Agaricomycetidae</taxon>
        <taxon>Agaricales</taxon>
        <taxon>Agaricineae</taxon>
        <taxon>Galeropsidaceae</taxon>
        <taxon>Panaeolus</taxon>
    </lineage>
</organism>